<comment type="caution">
    <text evidence="2">The sequence shown here is derived from an EMBL/GenBank/DDBJ whole genome shotgun (WGS) entry which is preliminary data.</text>
</comment>
<reference evidence="3" key="1">
    <citation type="journal article" date="2019" name="Int. J. Syst. Evol. Microbiol.">
        <title>The Global Catalogue of Microorganisms (GCM) 10K type strain sequencing project: providing services to taxonomists for standard genome sequencing and annotation.</title>
        <authorList>
            <consortium name="The Broad Institute Genomics Platform"/>
            <consortium name="The Broad Institute Genome Sequencing Center for Infectious Disease"/>
            <person name="Wu L."/>
            <person name="Ma J."/>
        </authorList>
    </citation>
    <scope>NUCLEOTIDE SEQUENCE [LARGE SCALE GENOMIC DNA]</scope>
    <source>
        <strain evidence="3">CGMCC 4.7106</strain>
    </source>
</reference>
<accession>A0ABW5D2V4</accession>
<evidence type="ECO:0000256" key="1">
    <source>
        <dbReference type="SAM" id="MobiDB-lite"/>
    </source>
</evidence>
<keyword evidence="3" id="KW-1185">Reference proteome</keyword>
<proteinExistence type="predicted"/>
<evidence type="ECO:0000313" key="3">
    <source>
        <dbReference type="Proteomes" id="UP001597375"/>
    </source>
</evidence>
<organism evidence="2 3">
    <name type="scientific">Luteolibacter algae</name>
    <dbReference type="NCBI Taxonomy" id="454151"/>
    <lineage>
        <taxon>Bacteria</taxon>
        <taxon>Pseudomonadati</taxon>
        <taxon>Verrucomicrobiota</taxon>
        <taxon>Verrucomicrobiia</taxon>
        <taxon>Verrucomicrobiales</taxon>
        <taxon>Verrucomicrobiaceae</taxon>
        <taxon>Luteolibacter</taxon>
    </lineage>
</organism>
<evidence type="ECO:0000313" key="2">
    <source>
        <dbReference type="EMBL" id="MFD2255328.1"/>
    </source>
</evidence>
<name>A0ABW5D2V4_9BACT</name>
<sequence>MNIISFYSLTQLNRAEESGSSHAARPSGSRGENNVVAGPWTGSAQGIPPVAGVIIRGPWKA</sequence>
<feature type="region of interest" description="Disordered" evidence="1">
    <location>
        <begin position="17"/>
        <end position="42"/>
    </location>
</feature>
<dbReference type="EMBL" id="JBHUIT010000002">
    <property type="protein sequence ID" value="MFD2255328.1"/>
    <property type="molecule type" value="Genomic_DNA"/>
</dbReference>
<gene>
    <name evidence="2" type="ORF">ACFSSA_01450</name>
</gene>
<dbReference type="RefSeq" id="WP_386817988.1">
    <property type="nucleotide sequence ID" value="NZ_JBHUIT010000002.1"/>
</dbReference>
<protein>
    <submittedName>
        <fullName evidence="2">Uncharacterized protein</fullName>
    </submittedName>
</protein>
<dbReference type="Proteomes" id="UP001597375">
    <property type="component" value="Unassembled WGS sequence"/>
</dbReference>